<feature type="domain" description="Fibronectin type-III" evidence="15">
    <location>
        <begin position="433"/>
        <end position="529"/>
    </location>
</feature>
<evidence type="ECO:0000313" key="17">
    <source>
        <dbReference type="Proteomes" id="UP000265140"/>
    </source>
</evidence>
<evidence type="ECO:0000256" key="2">
    <source>
        <dbReference type="ARBA" id="ARBA00008921"/>
    </source>
</evidence>
<reference evidence="17" key="1">
    <citation type="journal article" date="2014" name="PLoS ONE">
        <title>The genome and linkage map of the northern pike (Esox lucius): conserved synteny revealed between the salmonid sister group and the Neoteleostei.</title>
        <authorList>
            <person name="Rondeau E.B."/>
            <person name="Minkley D.R."/>
            <person name="Leong J.S."/>
            <person name="Messmer A.M."/>
            <person name="Jantzen J.R."/>
            <person name="von Schalburg K.R."/>
            <person name="Lemon C."/>
            <person name="Bird N.H."/>
            <person name="Koop B.F."/>
        </authorList>
    </citation>
    <scope>NUCLEOTIDE SEQUENCE</scope>
</reference>
<keyword evidence="9" id="KW-0325">Glycoprotein</keyword>
<reference evidence="16" key="2">
    <citation type="submission" date="2020-02" db="EMBL/GenBank/DDBJ databases">
        <title>Esox lucius (northern pike) genome, fEsoLuc1, primary haplotype.</title>
        <authorList>
            <person name="Myers G."/>
            <person name="Karagic N."/>
            <person name="Meyer A."/>
            <person name="Pippel M."/>
            <person name="Reichard M."/>
            <person name="Winkler S."/>
            <person name="Tracey A."/>
            <person name="Sims Y."/>
            <person name="Howe K."/>
            <person name="Rhie A."/>
            <person name="Formenti G."/>
            <person name="Durbin R."/>
            <person name="Fedrigo O."/>
            <person name="Jarvis E.D."/>
        </authorList>
    </citation>
    <scope>NUCLEOTIDE SEQUENCE [LARGE SCALE GENOMIC DNA]</scope>
</reference>
<comment type="subcellular location">
    <subcellularLocation>
        <location evidence="1">Membrane</location>
        <topology evidence="1">Single-pass type I membrane protein</topology>
    </subcellularLocation>
</comment>
<dbReference type="STRING" id="8010.ENSELUP00000038563"/>
<dbReference type="InterPro" id="IPR052672">
    <property type="entry name" value="Type1_Cytokine_Rcpt_Type2"/>
</dbReference>
<dbReference type="InterPro" id="IPR003961">
    <property type="entry name" value="FN3_dom"/>
</dbReference>
<feature type="compositionally biased region" description="Low complexity" evidence="11">
    <location>
        <begin position="767"/>
        <end position="784"/>
    </location>
</feature>
<dbReference type="PANTHER" id="PTHR48423">
    <property type="entry name" value="INTERLEUKIN-27 RECEPTOR SUBUNIT ALPHA"/>
    <property type="match status" value="1"/>
</dbReference>
<dbReference type="PROSITE" id="PS50835">
    <property type="entry name" value="IG_LIKE"/>
    <property type="match status" value="1"/>
</dbReference>
<evidence type="ECO:0000256" key="10">
    <source>
        <dbReference type="ARBA" id="ARBA00023319"/>
    </source>
</evidence>
<keyword evidence="10" id="KW-0393">Immunoglobulin domain</keyword>
<dbReference type="Ensembl" id="ENSELUT00000029060.3">
    <property type="protein sequence ID" value="ENSELUP00000038563.3"/>
    <property type="gene ID" value="ENSELUG00000018455.3"/>
</dbReference>
<reference evidence="16" key="3">
    <citation type="submission" date="2025-08" db="UniProtKB">
        <authorList>
            <consortium name="Ensembl"/>
        </authorList>
    </citation>
    <scope>IDENTIFICATION</scope>
</reference>
<evidence type="ECO:0000256" key="12">
    <source>
        <dbReference type="SAM" id="Phobius"/>
    </source>
</evidence>
<dbReference type="Pfam" id="PF00041">
    <property type="entry name" value="fn3"/>
    <property type="match status" value="2"/>
</dbReference>
<evidence type="ECO:0000256" key="7">
    <source>
        <dbReference type="ARBA" id="ARBA00023136"/>
    </source>
</evidence>
<keyword evidence="7 12" id="KW-0472">Membrane</keyword>
<dbReference type="InterPro" id="IPR013783">
    <property type="entry name" value="Ig-like_fold"/>
</dbReference>
<dbReference type="SUPFAM" id="SSF49265">
    <property type="entry name" value="Fibronectin type III"/>
    <property type="match status" value="3"/>
</dbReference>
<keyword evidence="17" id="KW-1185">Reference proteome</keyword>
<evidence type="ECO:0000256" key="13">
    <source>
        <dbReference type="SAM" id="SignalP"/>
    </source>
</evidence>
<feature type="transmembrane region" description="Helical" evidence="12">
    <location>
        <begin position="625"/>
        <end position="650"/>
    </location>
</feature>
<dbReference type="SMART" id="SM00060">
    <property type="entry name" value="FN3"/>
    <property type="match status" value="3"/>
</dbReference>
<evidence type="ECO:0000259" key="14">
    <source>
        <dbReference type="PROSITE" id="PS50835"/>
    </source>
</evidence>
<keyword evidence="5" id="KW-0677">Repeat</keyword>
<protein>
    <submittedName>
        <fullName evidence="16">Colony stimulating factor 3 receptor</fullName>
    </submittedName>
</protein>
<feature type="region of interest" description="Disordered" evidence="11">
    <location>
        <begin position="767"/>
        <end position="795"/>
    </location>
</feature>
<dbReference type="GO" id="GO:0035162">
    <property type="term" value="P:embryonic hemopoiesis"/>
    <property type="evidence" value="ECO:0007669"/>
    <property type="project" value="Ensembl"/>
</dbReference>
<dbReference type="GeneTree" id="ENSGT00940000158915"/>
<dbReference type="CDD" id="cd00063">
    <property type="entry name" value="FN3"/>
    <property type="match status" value="3"/>
</dbReference>
<evidence type="ECO:0000256" key="9">
    <source>
        <dbReference type="ARBA" id="ARBA00023180"/>
    </source>
</evidence>
<dbReference type="PANTHER" id="PTHR48423:SF1">
    <property type="entry name" value="INTERLEUKIN-27 RECEPTOR SUBUNIT ALPHA"/>
    <property type="match status" value="1"/>
</dbReference>
<dbReference type="AlphaFoldDB" id="A0A3P9AC20"/>
<dbReference type="GO" id="GO:0045658">
    <property type="term" value="P:regulation of neutrophil differentiation"/>
    <property type="evidence" value="ECO:0007669"/>
    <property type="project" value="Ensembl"/>
</dbReference>
<dbReference type="GO" id="GO:0030223">
    <property type="term" value="P:neutrophil differentiation"/>
    <property type="evidence" value="ECO:0007669"/>
    <property type="project" value="Ensembl"/>
</dbReference>
<evidence type="ECO:0000313" key="16">
    <source>
        <dbReference type="Ensembl" id="ENSELUP00000038563.3"/>
    </source>
</evidence>
<dbReference type="Proteomes" id="UP000265140">
    <property type="component" value="Chromosome 20"/>
</dbReference>
<dbReference type="Pfam" id="PF06328">
    <property type="entry name" value="Lep_receptor_Ig"/>
    <property type="match status" value="1"/>
</dbReference>
<feature type="domain" description="Fibronectin type-III" evidence="15">
    <location>
        <begin position="530"/>
        <end position="625"/>
    </location>
</feature>
<reference evidence="16" key="4">
    <citation type="submission" date="2025-09" db="UniProtKB">
        <authorList>
            <consortium name="Ensembl"/>
        </authorList>
    </citation>
    <scope>IDENTIFICATION</scope>
</reference>
<organism evidence="16 17">
    <name type="scientific">Esox lucius</name>
    <name type="common">Northern pike</name>
    <dbReference type="NCBI Taxonomy" id="8010"/>
    <lineage>
        <taxon>Eukaryota</taxon>
        <taxon>Metazoa</taxon>
        <taxon>Chordata</taxon>
        <taxon>Craniata</taxon>
        <taxon>Vertebrata</taxon>
        <taxon>Euteleostomi</taxon>
        <taxon>Actinopterygii</taxon>
        <taxon>Neopterygii</taxon>
        <taxon>Teleostei</taxon>
        <taxon>Protacanthopterygii</taxon>
        <taxon>Esociformes</taxon>
        <taxon>Esocidae</taxon>
        <taxon>Esox</taxon>
    </lineage>
</organism>
<dbReference type="GO" id="GO:1901534">
    <property type="term" value="P:positive regulation of hematopoietic progenitor cell differentiation"/>
    <property type="evidence" value="ECO:0007669"/>
    <property type="project" value="Ensembl"/>
</dbReference>
<name>A0A3P9AC20_ESOLU</name>
<evidence type="ECO:0000256" key="1">
    <source>
        <dbReference type="ARBA" id="ARBA00004479"/>
    </source>
</evidence>
<dbReference type="GO" id="GO:0140313">
    <property type="term" value="F:molecular sequestering activity"/>
    <property type="evidence" value="ECO:0007669"/>
    <property type="project" value="Ensembl"/>
</dbReference>
<evidence type="ECO:0000256" key="8">
    <source>
        <dbReference type="ARBA" id="ARBA00023170"/>
    </source>
</evidence>
<evidence type="ECO:0000256" key="4">
    <source>
        <dbReference type="ARBA" id="ARBA00022729"/>
    </source>
</evidence>
<evidence type="ECO:0000256" key="11">
    <source>
        <dbReference type="SAM" id="MobiDB-lite"/>
    </source>
</evidence>
<comment type="similarity">
    <text evidence="2">Belongs to the type I cytokine receptor family. Type 2 subfamily.</text>
</comment>
<dbReference type="SUPFAM" id="SSF48726">
    <property type="entry name" value="Immunoglobulin"/>
    <property type="match status" value="1"/>
</dbReference>
<dbReference type="GO" id="GO:0060216">
    <property type="term" value="P:definitive hemopoiesis"/>
    <property type="evidence" value="ECO:0007669"/>
    <property type="project" value="Ensembl"/>
</dbReference>
<feature type="chain" id="PRO_5044320291" evidence="13">
    <location>
        <begin position="20"/>
        <end position="881"/>
    </location>
</feature>
<dbReference type="Bgee" id="ENSELUG00000018455">
    <property type="expression patterns" value="Expressed in head kidney and 14 other cell types or tissues"/>
</dbReference>
<evidence type="ECO:0000259" key="15">
    <source>
        <dbReference type="PROSITE" id="PS50853"/>
    </source>
</evidence>
<keyword evidence="8" id="KW-0675">Receptor</keyword>
<dbReference type="GO" id="GO:0001780">
    <property type="term" value="P:neutrophil homeostasis"/>
    <property type="evidence" value="ECO:0007669"/>
    <property type="project" value="Ensembl"/>
</dbReference>
<evidence type="ECO:0000256" key="3">
    <source>
        <dbReference type="ARBA" id="ARBA00022692"/>
    </source>
</evidence>
<evidence type="ECO:0000256" key="6">
    <source>
        <dbReference type="ARBA" id="ARBA00022989"/>
    </source>
</evidence>
<accession>A0A3P9AC20</accession>
<dbReference type="GO" id="GO:0030225">
    <property type="term" value="P:macrophage differentiation"/>
    <property type="evidence" value="ECO:0007669"/>
    <property type="project" value="Ensembl"/>
</dbReference>
<dbReference type="PROSITE" id="PS50853">
    <property type="entry name" value="FN3"/>
    <property type="match status" value="3"/>
</dbReference>
<keyword evidence="4 13" id="KW-0732">Signal</keyword>
<keyword evidence="6 12" id="KW-1133">Transmembrane helix</keyword>
<evidence type="ECO:0000256" key="5">
    <source>
        <dbReference type="ARBA" id="ARBA00022737"/>
    </source>
</evidence>
<dbReference type="InterPro" id="IPR010457">
    <property type="entry name" value="IgC2-like_lig-bd"/>
</dbReference>
<feature type="domain" description="Ig-like" evidence="14">
    <location>
        <begin position="28"/>
        <end position="123"/>
    </location>
</feature>
<dbReference type="GO" id="GO:0030224">
    <property type="term" value="P:monocyte differentiation"/>
    <property type="evidence" value="ECO:0007669"/>
    <property type="project" value="Ensembl"/>
</dbReference>
<feature type="signal peptide" evidence="13">
    <location>
        <begin position="1"/>
        <end position="19"/>
    </location>
</feature>
<dbReference type="InterPro" id="IPR036179">
    <property type="entry name" value="Ig-like_dom_sf"/>
</dbReference>
<proteinExistence type="inferred from homology"/>
<dbReference type="GO" id="GO:0005886">
    <property type="term" value="C:plasma membrane"/>
    <property type="evidence" value="ECO:0007669"/>
    <property type="project" value="UniProtKB-ARBA"/>
</dbReference>
<keyword evidence="3 12" id="KW-0812">Transmembrane</keyword>
<sequence length="881" mass="98342">MASAWIAMLAMLLLAFVNGTKHEVEWSPCAEVHSTSTVVVLGSPVTASCLIRDDCPLVKGQAAPNVVWKLDQRSLTEDNESEGSTAASASEGGWNSTVFIPSFTKTRGVLTCSVLHASQCQIVGGVDIRAGSPPDVPQGLRCLTNLTKPETLLCQWDQGPDTHLPTNYSLHTEIRDLSENNTYMLPPDIHHFKIPRAGFVLFSNIEIYVKAVNALGQATSKHLLLEPMSSAKFDPPKVLKFQAEPNRFGCLKLSWSLSEQQKWVVTKVNLEVQLKTANSRSEEPVPVPRVVRQKPLDLCNLLHGTEYSVKIRVSYKQSQWSEWSNNKTGVTLERAPNGQLDSWLKVSGEKRQKLLSVDLFWKVSKQFRPNGKNLSYIVSVRKPPGEKLCITRERHCAFRLPQGVWKVFLSARNAAGTSQPTEIPVFKQRALPAVSDIDVIPYGERSLLVQWTRIDSSSITGYVVEWRPLWEMNASFILFDNIDRNQSNIIISEIIEPYKPYEISVYPRYKDGIGFSQSISAYSRQKAPSIAPNLRVWETGPFGIELTWEEIPLLQRNGIVQSYRIFYWNEQGNIKVVDAAVEKRSVILDGLKPSSNYKAFIMVSTGGGSLNGSEVTLKTESLDPLAIILIVISSGVGLPLFIIISVLVCCSKRLKICFWPKIPDPANSSIKKWTASDSVQDIPLANDTQEPSLIYLSHLSLLDPPQKSLEKRGGGISDDPWFRSSDTSDLGESICGSPHIFNPGYTGLFEDSVPYATVVFDSPYSSQPPSQSHAYLRSESTQPLLEEEPEELSSPKEYQNIPVHREQVFFRECLDDGLDDGLDNGKNHGLVVDMSFNRIPVECTQKQRNVGKLGRAEYQVGHCFLNKLQGFDVTQPEPHRE</sequence>
<dbReference type="InterPro" id="IPR007110">
    <property type="entry name" value="Ig-like_dom"/>
</dbReference>
<feature type="domain" description="Fibronectin type-III" evidence="15">
    <location>
        <begin position="235"/>
        <end position="334"/>
    </location>
</feature>
<dbReference type="Gene3D" id="2.60.40.10">
    <property type="entry name" value="Immunoglobulins"/>
    <property type="match status" value="5"/>
</dbReference>
<dbReference type="InterPro" id="IPR036116">
    <property type="entry name" value="FN3_sf"/>
</dbReference>